<protein>
    <submittedName>
        <fullName evidence="1">Tripartite motif-containing protein 3</fullName>
    </submittedName>
</protein>
<dbReference type="GO" id="GO:0008270">
    <property type="term" value="F:zinc ion binding"/>
    <property type="evidence" value="ECO:0007669"/>
    <property type="project" value="UniProtKB-KW"/>
</dbReference>
<dbReference type="CDD" id="cd19756">
    <property type="entry name" value="Bbox2"/>
    <property type="match status" value="1"/>
</dbReference>
<dbReference type="AlphaFoldDB" id="K1R1A0"/>
<dbReference type="InterPro" id="IPR050952">
    <property type="entry name" value="TRIM-NHL_E3_ligases"/>
</dbReference>
<dbReference type="GO" id="GO:0043161">
    <property type="term" value="P:proteasome-mediated ubiquitin-dependent protein catabolic process"/>
    <property type="evidence" value="ECO:0007669"/>
    <property type="project" value="TreeGrafter"/>
</dbReference>
<evidence type="ECO:0000313" key="1">
    <source>
        <dbReference type="EMBL" id="EKC37264.1"/>
    </source>
</evidence>
<organism evidence="1">
    <name type="scientific">Magallana gigas</name>
    <name type="common">Pacific oyster</name>
    <name type="synonym">Crassostrea gigas</name>
    <dbReference type="NCBI Taxonomy" id="29159"/>
    <lineage>
        <taxon>Eukaryota</taxon>
        <taxon>Metazoa</taxon>
        <taxon>Spiralia</taxon>
        <taxon>Lophotrochozoa</taxon>
        <taxon>Mollusca</taxon>
        <taxon>Bivalvia</taxon>
        <taxon>Autobranchia</taxon>
        <taxon>Pteriomorphia</taxon>
        <taxon>Ostreida</taxon>
        <taxon>Ostreoidea</taxon>
        <taxon>Ostreidae</taxon>
        <taxon>Magallana</taxon>
    </lineage>
</organism>
<dbReference type="InParanoid" id="K1R1A0"/>
<dbReference type="PANTHER" id="PTHR24104">
    <property type="entry name" value="E3 UBIQUITIN-PROTEIN LIGASE NHLRC1-RELATED"/>
    <property type="match status" value="1"/>
</dbReference>
<dbReference type="GO" id="GO:0061630">
    <property type="term" value="F:ubiquitin protein ligase activity"/>
    <property type="evidence" value="ECO:0007669"/>
    <property type="project" value="TreeGrafter"/>
</dbReference>
<dbReference type="SUPFAM" id="SSF63829">
    <property type="entry name" value="Calcium-dependent phosphotriesterase"/>
    <property type="match status" value="1"/>
</dbReference>
<sequence>MDTASSTYSTRRCSKCPGDTEYHCVSCPCDLCPQCKENHVKDLQTIDHDVVSHRDKINYIPTQEICVRHPSHVYTKYCEPCQVPVCDSWFGHKSHKLPVRSFLCGQRKHTILDIQTAYKAKQQQHRGTIHTIRSEALFYRPVLLPRIKTDFKTCHTEFSLYQSEMLTKAQTLKNIINKVRKDFMKNVFCDFDFKHRCLKQMKEMSRHIVSLQEYELRYVQPEFTFSALQFLSSIKTALPHIHLTLHTSQLSMTESLNKEDVMESLSAIQITERGNRCVGNQCLLKLTSGAEFHQSLTVTGVYCCYHISFVTSDRVWVSDDTRNLMLTDTTGVPLHRVEDSRIYLYGLHTVNSENELIYINKDYNINKLSKNLKTTTTFIERTDSTWGPWCVYWSPSTGDLLVGMYNDDTGTGKVTRYNQSGQLTQTIQNHNTGLRLYSYPINITENNNGDVVVSDWSGAVVVTESGGRHRFSYTGHPSGSKLWPQGICTDPLSHILVCDYTTNTVQMLDSDGQFLSHLLIRPSGIFSPRSLSYDVNTHRLWVGSRHNNTVVIYRYITRQDALTDLNPATADVMESLSEIPTPGTEKPQQGNQCLLKLMSSPKLLPSLTLTGVDRCYHISCVTSDRVWVSDDRNNLMLTDTTGVPLHRVGDSPRDLYGGLHTVNSESELIYINKDYNINKLSKDMKTTTTFIKRTDSTWEPQCVYWSPFTGDLLVGMYNYNTETGKVTRYNQSGQLTQTIQNDNTGMGLYREPRYITENNNGDVVVSDYDYEPGAVVVTERGGRHHFSYTGHPSGSELRPRGICTDPLSHILVCDYTTKTVQMLDRDGQFLSHLLIRPSGIFTPWSLSYDVNTHRLWVGSEDNNKVVIYRYITRQDALTDEHPPGPAVDAMSSSTPAV</sequence>
<proteinExistence type="predicted"/>
<dbReference type="HOGENOM" id="CLU_005968_0_0_1"/>
<gene>
    <name evidence="1" type="ORF">CGI_10018579</name>
</gene>
<dbReference type="SUPFAM" id="SSF101898">
    <property type="entry name" value="NHL repeat"/>
    <property type="match status" value="1"/>
</dbReference>
<dbReference type="GO" id="GO:0000209">
    <property type="term" value="P:protein polyubiquitination"/>
    <property type="evidence" value="ECO:0007669"/>
    <property type="project" value="TreeGrafter"/>
</dbReference>
<dbReference type="Gene3D" id="2.120.10.30">
    <property type="entry name" value="TolB, C-terminal domain"/>
    <property type="match status" value="2"/>
</dbReference>
<accession>K1R1A0</accession>
<dbReference type="PANTHER" id="PTHR24104:SF25">
    <property type="entry name" value="PROTEIN LIN-41"/>
    <property type="match status" value="1"/>
</dbReference>
<name>K1R1A0_MAGGI</name>
<reference evidence="1" key="1">
    <citation type="journal article" date="2012" name="Nature">
        <title>The oyster genome reveals stress adaptation and complexity of shell formation.</title>
        <authorList>
            <person name="Zhang G."/>
            <person name="Fang X."/>
            <person name="Guo X."/>
            <person name="Li L."/>
            <person name="Luo R."/>
            <person name="Xu F."/>
            <person name="Yang P."/>
            <person name="Zhang L."/>
            <person name="Wang X."/>
            <person name="Qi H."/>
            <person name="Xiong Z."/>
            <person name="Que H."/>
            <person name="Xie Y."/>
            <person name="Holland P.W."/>
            <person name="Paps J."/>
            <person name="Zhu Y."/>
            <person name="Wu F."/>
            <person name="Chen Y."/>
            <person name="Wang J."/>
            <person name="Peng C."/>
            <person name="Meng J."/>
            <person name="Yang L."/>
            <person name="Liu J."/>
            <person name="Wen B."/>
            <person name="Zhang N."/>
            <person name="Huang Z."/>
            <person name="Zhu Q."/>
            <person name="Feng Y."/>
            <person name="Mount A."/>
            <person name="Hedgecock D."/>
            <person name="Xu Z."/>
            <person name="Liu Y."/>
            <person name="Domazet-Loso T."/>
            <person name="Du Y."/>
            <person name="Sun X."/>
            <person name="Zhang S."/>
            <person name="Liu B."/>
            <person name="Cheng P."/>
            <person name="Jiang X."/>
            <person name="Li J."/>
            <person name="Fan D."/>
            <person name="Wang W."/>
            <person name="Fu W."/>
            <person name="Wang T."/>
            <person name="Wang B."/>
            <person name="Zhang J."/>
            <person name="Peng Z."/>
            <person name="Li Y."/>
            <person name="Li N."/>
            <person name="Wang J."/>
            <person name="Chen M."/>
            <person name="He Y."/>
            <person name="Tan F."/>
            <person name="Song X."/>
            <person name="Zheng Q."/>
            <person name="Huang R."/>
            <person name="Yang H."/>
            <person name="Du X."/>
            <person name="Chen L."/>
            <person name="Yang M."/>
            <person name="Gaffney P.M."/>
            <person name="Wang S."/>
            <person name="Luo L."/>
            <person name="She Z."/>
            <person name="Ming Y."/>
            <person name="Huang W."/>
            <person name="Zhang S."/>
            <person name="Huang B."/>
            <person name="Zhang Y."/>
            <person name="Qu T."/>
            <person name="Ni P."/>
            <person name="Miao G."/>
            <person name="Wang J."/>
            <person name="Wang Q."/>
            <person name="Steinberg C.E."/>
            <person name="Wang H."/>
            <person name="Li N."/>
            <person name="Qian L."/>
            <person name="Zhang G."/>
            <person name="Li Y."/>
            <person name="Yang H."/>
            <person name="Liu X."/>
            <person name="Wang J."/>
            <person name="Yin Y."/>
            <person name="Wang J."/>
        </authorList>
    </citation>
    <scope>NUCLEOTIDE SEQUENCE [LARGE SCALE GENOMIC DNA]</scope>
    <source>
        <strain evidence="1">05x7-T-G4-1.051#20</strain>
    </source>
</reference>
<dbReference type="InterPro" id="IPR011042">
    <property type="entry name" value="6-blade_b-propeller_TolB-like"/>
</dbReference>
<dbReference type="EMBL" id="JH816527">
    <property type="protein sequence ID" value="EKC37264.1"/>
    <property type="molecule type" value="Genomic_DNA"/>
</dbReference>